<accession>A0A1F5ZRU1</accession>
<name>A0A1F5ZRU1_9BACT</name>
<gene>
    <name evidence="6" type="primary">rpsG</name>
    <name evidence="8" type="ORF">A2773_04140</name>
</gene>
<dbReference type="STRING" id="1798375.A2773_04140"/>
<evidence type="ECO:0000256" key="6">
    <source>
        <dbReference type="HAMAP-Rule" id="MF_00480"/>
    </source>
</evidence>
<dbReference type="Proteomes" id="UP000177383">
    <property type="component" value="Unassembled WGS sequence"/>
</dbReference>
<sequence>MARIRRVKKQPIGPDLIYNNKLLNKFIHSIMHDGKKSVAQKEVYEALDKIKTQGQDPLQVFQSALQNVGPKMEVRPRRVGGASYQVPIEVRGERRVSLAIRWIREAARKRSNKEFHTFADKLAAELTDAAKGGGEAIKKRDITYRMAEANKAFSHFRW</sequence>
<dbReference type="NCBIfam" id="TIGR01029">
    <property type="entry name" value="rpsG_bact"/>
    <property type="match status" value="1"/>
</dbReference>
<dbReference type="CDD" id="cd14869">
    <property type="entry name" value="uS7_Bacteria"/>
    <property type="match status" value="1"/>
</dbReference>
<dbReference type="GO" id="GO:0015935">
    <property type="term" value="C:small ribosomal subunit"/>
    <property type="evidence" value="ECO:0007669"/>
    <property type="project" value="InterPro"/>
</dbReference>
<dbReference type="PANTHER" id="PTHR11205">
    <property type="entry name" value="RIBOSOMAL PROTEIN S7"/>
    <property type="match status" value="1"/>
</dbReference>
<evidence type="ECO:0000259" key="7">
    <source>
        <dbReference type="Pfam" id="PF00177"/>
    </source>
</evidence>
<dbReference type="InterPro" id="IPR023798">
    <property type="entry name" value="Ribosomal_uS7_dom"/>
</dbReference>
<evidence type="ECO:0000256" key="4">
    <source>
        <dbReference type="ARBA" id="ARBA00022980"/>
    </source>
</evidence>
<keyword evidence="6" id="KW-0820">tRNA-binding</keyword>
<dbReference type="GO" id="GO:0003735">
    <property type="term" value="F:structural constituent of ribosome"/>
    <property type="evidence" value="ECO:0007669"/>
    <property type="project" value="InterPro"/>
</dbReference>
<dbReference type="InterPro" id="IPR036823">
    <property type="entry name" value="Ribosomal_uS7_dom_sf"/>
</dbReference>
<feature type="domain" description="Small ribosomal subunit protein uS7" evidence="7">
    <location>
        <begin position="5"/>
        <end position="151"/>
    </location>
</feature>
<dbReference type="EMBL" id="MFJE01000005">
    <property type="protein sequence ID" value="OGG15054.1"/>
    <property type="molecule type" value="Genomic_DNA"/>
</dbReference>
<proteinExistence type="inferred from homology"/>
<dbReference type="FunFam" id="1.10.455.10:FF:000001">
    <property type="entry name" value="30S ribosomal protein S7"/>
    <property type="match status" value="1"/>
</dbReference>
<dbReference type="InterPro" id="IPR000235">
    <property type="entry name" value="Ribosomal_uS7"/>
</dbReference>
<comment type="function">
    <text evidence="6">One of the primary rRNA binding proteins, it binds directly to 16S rRNA where it nucleates assembly of the head domain of the 30S subunit. Is located at the subunit interface close to the decoding center, probably blocks exit of the E-site tRNA.</text>
</comment>
<comment type="caution">
    <text evidence="8">The sequence shown here is derived from an EMBL/GenBank/DDBJ whole genome shotgun (WGS) entry which is preliminary data.</text>
</comment>
<dbReference type="GO" id="GO:0019843">
    <property type="term" value="F:rRNA binding"/>
    <property type="evidence" value="ECO:0007669"/>
    <property type="project" value="UniProtKB-UniRule"/>
</dbReference>
<keyword evidence="5 6" id="KW-0687">Ribonucleoprotein</keyword>
<protein>
    <recommendedName>
        <fullName evidence="6">Small ribosomal subunit protein uS7</fullName>
    </recommendedName>
</protein>
<dbReference type="Pfam" id="PF00177">
    <property type="entry name" value="Ribosomal_S7"/>
    <property type="match status" value="1"/>
</dbReference>
<comment type="subunit">
    <text evidence="6">Part of the 30S ribosomal subunit. Contacts proteins S9 and S11.</text>
</comment>
<evidence type="ECO:0000256" key="3">
    <source>
        <dbReference type="ARBA" id="ARBA00022884"/>
    </source>
</evidence>
<dbReference type="AlphaFoldDB" id="A0A1F5ZRU1"/>
<dbReference type="HAMAP" id="MF_00480_B">
    <property type="entry name" value="Ribosomal_uS7_B"/>
    <property type="match status" value="1"/>
</dbReference>
<dbReference type="PIRSF" id="PIRSF002122">
    <property type="entry name" value="RPS7p_RPS7a_RPS5e_RPS7o"/>
    <property type="match status" value="1"/>
</dbReference>
<evidence type="ECO:0000313" key="9">
    <source>
        <dbReference type="Proteomes" id="UP000177383"/>
    </source>
</evidence>
<dbReference type="InterPro" id="IPR005717">
    <property type="entry name" value="Ribosomal_uS7_bac/org-type"/>
</dbReference>
<evidence type="ECO:0000256" key="1">
    <source>
        <dbReference type="ARBA" id="ARBA00007151"/>
    </source>
</evidence>
<keyword evidence="2 6" id="KW-0699">rRNA-binding</keyword>
<reference evidence="8 9" key="1">
    <citation type="journal article" date="2016" name="Nat. Commun.">
        <title>Thousands of microbial genomes shed light on interconnected biogeochemical processes in an aquifer system.</title>
        <authorList>
            <person name="Anantharaman K."/>
            <person name="Brown C.T."/>
            <person name="Hug L.A."/>
            <person name="Sharon I."/>
            <person name="Castelle C.J."/>
            <person name="Probst A.J."/>
            <person name="Thomas B.C."/>
            <person name="Singh A."/>
            <person name="Wilkins M.J."/>
            <person name="Karaoz U."/>
            <person name="Brodie E.L."/>
            <person name="Williams K.H."/>
            <person name="Hubbard S.S."/>
            <person name="Banfield J.F."/>
        </authorList>
    </citation>
    <scope>NUCLEOTIDE SEQUENCE [LARGE SCALE GENOMIC DNA]</scope>
</reference>
<evidence type="ECO:0000256" key="5">
    <source>
        <dbReference type="ARBA" id="ARBA00023274"/>
    </source>
</evidence>
<evidence type="ECO:0000256" key="2">
    <source>
        <dbReference type="ARBA" id="ARBA00022730"/>
    </source>
</evidence>
<keyword evidence="3 6" id="KW-0694">RNA-binding</keyword>
<comment type="similarity">
    <text evidence="1 6">Belongs to the universal ribosomal protein uS7 family.</text>
</comment>
<dbReference type="SUPFAM" id="SSF47973">
    <property type="entry name" value="Ribosomal protein S7"/>
    <property type="match status" value="1"/>
</dbReference>
<organism evidence="8 9">
    <name type="scientific">Candidatus Gottesmanbacteria bacterium RIFCSPHIGHO2_01_FULL_39_10</name>
    <dbReference type="NCBI Taxonomy" id="1798375"/>
    <lineage>
        <taxon>Bacteria</taxon>
        <taxon>Candidatus Gottesmaniibacteriota</taxon>
    </lineage>
</organism>
<dbReference type="GO" id="GO:0006412">
    <property type="term" value="P:translation"/>
    <property type="evidence" value="ECO:0007669"/>
    <property type="project" value="UniProtKB-UniRule"/>
</dbReference>
<dbReference type="Gene3D" id="1.10.455.10">
    <property type="entry name" value="Ribosomal protein S7 domain"/>
    <property type="match status" value="1"/>
</dbReference>
<evidence type="ECO:0000313" key="8">
    <source>
        <dbReference type="EMBL" id="OGG15054.1"/>
    </source>
</evidence>
<dbReference type="GO" id="GO:0000049">
    <property type="term" value="F:tRNA binding"/>
    <property type="evidence" value="ECO:0007669"/>
    <property type="project" value="UniProtKB-UniRule"/>
</dbReference>
<keyword evidence="4 6" id="KW-0689">Ribosomal protein</keyword>